<evidence type="ECO:0000256" key="5">
    <source>
        <dbReference type="ARBA" id="ARBA00022989"/>
    </source>
</evidence>
<dbReference type="Gene3D" id="3.80.10.10">
    <property type="entry name" value="Ribonuclease Inhibitor"/>
    <property type="match status" value="2"/>
</dbReference>
<evidence type="ECO:0000313" key="8">
    <source>
        <dbReference type="EMBL" id="EJK47850.1"/>
    </source>
</evidence>
<organism evidence="8 9">
    <name type="scientific">Thalassiosira oceanica</name>
    <name type="common">Marine diatom</name>
    <dbReference type="NCBI Taxonomy" id="159749"/>
    <lineage>
        <taxon>Eukaryota</taxon>
        <taxon>Sar</taxon>
        <taxon>Stramenopiles</taxon>
        <taxon>Ochrophyta</taxon>
        <taxon>Bacillariophyta</taxon>
        <taxon>Coscinodiscophyceae</taxon>
        <taxon>Thalassiosirophycidae</taxon>
        <taxon>Thalassiosirales</taxon>
        <taxon>Thalassiosiraceae</taxon>
        <taxon>Thalassiosira</taxon>
    </lineage>
</organism>
<evidence type="ECO:0000313" key="9">
    <source>
        <dbReference type="Proteomes" id="UP000266841"/>
    </source>
</evidence>
<dbReference type="PANTHER" id="PTHR48054:SF30">
    <property type="entry name" value="LEUCINE-RICH REPEAT PROTEIN KINASE FAMILY PROTEIN"/>
    <property type="match status" value="1"/>
</dbReference>
<evidence type="ECO:0000256" key="2">
    <source>
        <dbReference type="ARBA" id="ARBA00022614"/>
    </source>
</evidence>
<keyword evidence="9" id="KW-1185">Reference proteome</keyword>
<keyword evidence="2" id="KW-0433">Leucine-rich repeat</keyword>
<evidence type="ECO:0008006" key="10">
    <source>
        <dbReference type="Google" id="ProtNLM"/>
    </source>
</evidence>
<evidence type="ECO:0000256" key="7">
    <source>
        <dbReference type="SAM" id="Phobius"/>
    </source>
</evidence>
<reference evidence="8 9" key="1">
    <citation type="journal article" date="2012" name="Genome Biol.">
        <title>Genome and low-iron response of an oceanic diatom adapted to chronic iron limitation.</title>
        <authorList>
            <person name="Lommer M."/>
            <person name="Specht M."/>
            <person name="Roy A.S."/>
            <person name="Kraemer L."/>
            <person name="Andreson R."/>
            <person name="Gutowska M.A."/>
            <person name="Wolf J."/>
            <person name="Bergner S.V."/>
            <person name="Schilhabel M.B."/>
            <person name="Klostermeier U.C."/>
            <person name="Beiko R.G."/>
            <person name="Rosenstiel P."/>
            <person name="Hippler M."/>
            <person name="Laroche J."/>
        </authorList>
    </citation>
    <scope>NUCLEOTIDE SEQUENCE [LARGE SCALE GENOMIC DNA]</scope>
    <source>
        <strain evidence="8 9">CCMP1005</strain>
    </source>
</reference>
<dbReference type="SMART" id="SM00365">
    <property type="entry name" value="LRR_SD22"/>
    <property type="match status" value="3"/>
</dbReference>
<gene>
    <name evidence="8" type="ORF">THAOC_33404</name>
</gene>
<dbReference type="SMART" id="SM00369">
    <property type="entry name" value="LRR_TYP"/>
    <property type="match status" value="5"/>
</dbReference>
<keyword evidence="4" id="KW-0677">Repeat</keyword>
<keyword evidence="3 7" id="KW-0812">Transmembrane</keyword>
<dbReference type="InterPro" id="IPR003591">
    <property type="entry name" value="Leu-rich_rpt_typical-subtyp"/>
</dbReference>
<dbReference type="InterPro" id="IPR001611">
    <property type="entry name" value="Leu-rich_rpt"/>
</dbReference>
<dbReference type="PANTHER" id="PTHR48054">
    <property type="entry name" value="RECEPTOR KINASE-LIKE PROTEIN XA21"/>
    <property type="match status" value="1"/>
</dbReference>
<feature type="transmembrane region" description="Helical" evidence="7">
    <location>
        <begin position="718"/>
        <end position="737"/>
    </location>
</feature>
<dbReference type="EMBL" id="AGNL01046560">
    <property type="protein sequence ID" value="EJK47850.1"/>
    <property type="molecule type" value="Genomic_DNA"/>
</dbReference>
<comment type="subcellular location">
    <subcellularLocation>
        <location evidence="1">Membrane</location>
    </subcellularLocation>
</comment>
<evidence type="ECO:0000256" key="6">
    <source>
        <dbReference type="ARBA" id="ARBA00023136"/>
    </source>
</evidence>
<keyword evidence="5 7" id="KW-1133">Transmembrane helix</keyword>
<protein>
    <recommendedName>
        <fullName evidence="10">Leucine-rich repeat-containing N-terminal plant-type domain-containing protein</fullName>
    </recommendedName>
</protein>
<dbReference type="SUPFAM" id="SSF52058">
    <property type="entry name" value="L domain-like"/>
    <property type="match status" value="2"/>
</dbReference>
<dbReference type="GO" id="GO:0016020">
    <property type="term" value="C:membrane"/>
    <property type="evidence" value="ECO:0007669"/>
    <property type="project" value="UniProtKB-SubCell"/>
</dbReference>
<dbReference type="PROSITE" id="PS51450">
    <property type="entry name" value="LRR"/>
    <property type="match status" value="1"/>
</dbReference>
<sequence>NVESIDSCNQACEDAMPESSTLVHVYFDFGDGFCSCVYDEEFAGTTLDDWGGLINGRFIDWIDGNREGTGHVASAGDSCSDDGCRCYPLQRPFYHDFASLSSLRKLKHIDISNNQLSGKFDALLAPSLEYLNASHNNFTSLSRFRSYKPSHKTLRTLDLGTNSIRQNLSTILSNVPPNLVQISLANNTIRGSFPTTLDSLESLQQLDISSNVITGSLPDFSRSCPSLQVLNLSDNARTNDTGLAGDVPASISNLAFLQELHLRNNRLNGGLAGLGGMSQIKILDVSVNQFTGTLPAELGSLAGTIEVLDLSDNEFEGTVPTEIGLFQSETQISLSNNAFERASRSSDALAPLSLCSIDGFDMRRDEALCPAERSVLRDFYILAKGNEWTDISGWMGEHGSYCDWKGVTCDNNDEGKDYIDQHVIRLELPNNGLSGKLSPRIGNLTRLEVLDLSDNDIKGELPVTISNLEKLRVLRLSYNALIGTFPSELSLLEHLEIVHLHSNRIQGNLTIRNNQNPYKSFYGMIQRESYSLPDSPQDAFDKAMFIADCGSPSAFDVPVNCPNCTMCCNSQEDCNPQTTPSLLEIKSSGFHNYESFALVFALLVVGLCVFLWLGSSVVDYVKHRSDPSTFQQSRSMRILDAKYAIETIGIGSVYSFLLSSNIGGWLIALVTIGLQTLMLWPFILAADFDLANDNSDLVYTWKCNRDSITCEDKNDLSLYGWIVFGVLVAAFLSKDIFSGAKMIVLAGKQRHSTQRRVKFFIGGTFLVSITLFILYVSTIYNKTIATSNTDLIINSVAILFIMEIDERVYELIENTNFVKMRIRRGIDDVDSNKSGVTDDKPDDSDMESLLSEFNAFKGEHEDQKIVLEQQQSQINSLLEAIGKMPQDEILD</sequence>
<feature type="transmembrane region" description="Helical" evidence="7">
    <location>
        <begin position="757"/>
        <end position="780"/>
    </location>
</feature>
<comment type="caution">
    <text evidence="8">The sequence shown here is derived from an EMBL/GenBank/DDBJ whole genome shotgun (WGS) entry which is preliminary data.</text>
</comment>
<keyword evidence="6 7" id="KW-0472">Membrane</keyword>
<proteinExistence type="predicted"/>
<dbReference type="InterPro" id="IPR032675">
    <property type="entry name" value="LRR_dom_sf"/>
</dbReference>
<dbReference type="Pfam" id="PF00560">
    <property type="entry name" value="LRR_1"/>
    <property type="match status" value="2"/>
</dbReference>
<dbReference type="InterPro" id="IPR052592">
    <property type="entry name" value="LRR-RLK"/>
</dbReference>
<accession>K0R575</accession>
<dbReference type="SMART" id="SM00364">
    <property type="entry name" value="LRR_BAC"/>
    <property type="match status" value="2"/>
</dbReference>
<dbReference type="FunFam" id="3.80.10.10:FF:000129">
    <property type="entry name" value="Leucine-rich repeat receptor-like kinase"/>
    <property type="match status" value="1"/>
</dbReference>
<dbReference type="OrthoDB" id="660555at2759"/>
<dbReference type="Proteomes" id="UP000266841">
    <property type="component" value="Unassembled WGS sequence"/>
</dbReference>
<evidence type="ECO:0000256" key="4">
    <source>
        <dbReference type="ARBA" id="ARBA00022737"/>
    </source>
</evidence>
<evidence type="ECO:0000256" key="3">
    <source>
        <dbReference type="ARBA" id="ARBA00022692"/>
    </source>
</evidence>
<feature type="transmembrane region" description="Helical" evidence="7">
    <location>
        <begin position="662"/>
        <end position="683"/>
    </location>
</feature>
<feature type="non-terminal residue" evidence="8">
    <location>
        <position position="1"/>
    </location>
</feature>
<dbReference type="PRINTS" id="PR00019">
    <property type="entry name" value="LEURICHRPT"/>
</dbReference>
<feature type="transmembrane region" description="Helical" evidence="7">
    <location>
        <begin position="596"/>
        <end position="614"/>
    </location>
</feature>
<name>K0R575_THAOC</name>
<dbReference type="Pfam" id="PF13855">
    <property type="entry name" value="LRR_8"/>
    <property type="match status" value="2"/>
</dbReference>
<dbReference type="AlphaFoldDB" id="K0R575"/>
<evidence type="ECO:0000256" key="1">
    <source>
        <dbReference type="ARBA" id="ARBA00004370"/>
    </source>
</evidence>